<dbReference type="InterPro" id="IPR036397">
    <property type="entry name" value="RNaseH_sf"/>
</dbReference>
<proteinExistence type="predicted"/>
<sequence length="298" mass="34697">MSRSRVYQWCTWFGEDRTILGDEPKSGRPKTSTNEENTTRVDELIRCDRRMKIREIALKLEIPKSTVHEIVHDTLGYRKVSARWVPKMLTEDHKLQRVEILQRLLQRCQQDNGDEDTTHIGVGPGGDFQANNNLFDNLITGDETWVHLNTSETKRDSMTWKHLSSPVTKKFKVQSTLDRLKEAIRCKRPGLLRRGVVLQHDNATPHSANLTQQWLQRYGWEILPHPAHSPDLASSDFHFFGPLKRHLGGMAFETEDDLISELRNWFDNLDVDFFRVGINSLLSRWQKCIDLHGDYVEK</sequence>
<organism evidence="2 3">
    <name type="scientific">Plakobranchus ocellatus</name>
    <dbReference type="NCBI Taxonomy" id="259542"/>
    <lineage>
        <taxon>Eukaryota</taxon>
        <taxon>Metazoa</taxon>
        <taxon>Spiralia</taxon>
        <taxon>Lophotrochozoa</taxon>
        <taxon>Mollusca</taxon>
        <taxon>Gastropoda</taxon>
        <taxon>Heterobranchia</taxon>
        <taxon>Euthyneura</taxon>
        <taxon>Panpulmonata</taxon>
        <taxon>Sacoglossa</taxon>
        <taxon>Placobranchoidea</taxon>
        <taxon>Plakobranchidae</taxon>
        <taxon>Plakobranchus</taxon>
    </lineage>
</organism>
<evidence type="ECO:0000313" key="2">
    <source>
        <dbReference type="EMBL" id="GFN92600.1"/>
    </source>
</evidence>
<dbReference type="InterPro" id="IPR052709">
    <property type="entry name" value="Transposase-MT_Hybrid"/>
</dbReference>
<dbReference type="EMBL" id="BLXT01002256">
    <property type="protein sequence ID" value="GFN92600.1"/>
    <property type="molecule type" value="Genomic_DNA"/>
</dbReference>
<reference evidence="2 3" key="1">
    <citation type="journal article" date="2021" name="Elife">
        <title>Chloroplast acquisition without the gene transfer in kleptoplastic sea slugs, Plakobranchus ocellatus.</title>
        <authorList>
            <person name="Maeda T."/>
            <person name="Takahashi S."/>
            <person name="Yoshida T."/>
            <person name="Shimamura S."/>
            <person name="Takaki Y."/>
            <person name="Nagai Y."/>
            <person name="Toyoda A."/>
            <person name="Suzuki Y."/>
            <person name="Arimoto A."/>
            <person name="Ishii H."/>
            <person name="Satoh N."/>
            <person name="Nishiyama T."/>
            <person name="Hasebe M."/>
            <person name="Maruyama T."/>
            <person name="Minagawa J."/>
            <person name="Obokata J."/>
            <person name="Shigenobu S."/>
        </authorList>
    </citation>
    <scope>NUCLEOTIDE SEQUENCE [LARGE SCALE GENOMIC DNA]</scope>
</reference>
<dbReference type="PANTHER" id="PTHR46060:SF1">
    <property type="entry name" value="MARINER MOS1 TRANSPOSASE-LIKE PROTEIN"/>
    <property type="match status" value="1"/>
</dbReference>
<protein>
    <submittedName>
        <fullName evidence="2">Histone-lysine N-methyltransferase SETMAR</fullName>
    </submittedName>
</protein>
<dbReference type="Gene3D" id="3.30.420.10">
    <property type="entry name" value="Ribonuclease H-like superfamily/Ribonuclease H"/>
    <property type="match status" value="1"/>
</dbReference>
<evidence type="ECO:0000256" key="1">
    <source>
        <dbReference type="SAM" id="MobiDB-lite"/>
    </source>
</evidence>
<dbReference type="AlphaFoldDB" id="A0AAV3YZU3"/>
<accession>A0AAV3YZU3</accession>
<dbReference type="PANTHER" id="PTHR46060">
    <property type="entry name" value="MARINER MOS1 TRANSPOSASE-LIKE PROTEIN"/>
    <property type="match status" value="1"/>
</dbReference>
<keyword evidence="3" id="KW-1185">Reference proteome</keyword>
<name>A0AAV3YZU3_9GAST</name>
<gene>
    <name evidence="2" type="ORF">PoB_001910600</name>
</gene>
<dbReference type="Proteomes" id="UP000735302">
    <property type="component" value="Unassembled WGS sequence"/>
</dbReference>
<evidence type="ECO:0000313" key="3">
    <source>
        <dbReference type="Proteomes" id="UP000735302"/>
    </source>
</evidence>
<dbReference type="GO" id="GO:0003676">
    <property type="term" value="F:nucleic acid binding"/>
    <property type="evidence" value="ECO:0007669"/>
    <property type="project" value="InterPro"/>
</dbReference>
<feature type="region of interest" description="Disordered" evidence="1">
    <location>
        <begin position="20"/>
        <end position="39"/>
    </location>
</feature>
<comment type="caution">
    <text evidence="2">The sequence shown here is derived from an EMBL/GenBank/DDBJ whole genome shotgun (WGS) entry which is preliminary data.</text>
</comment>